<dbReference type="Proteomes" id="UP000178650">
    <property type="component" value="Unassembled WGS sequence"/>
</dbReference>
<evidence type="ECO:0000256" key="2">
    <source>
        <dbReference type="ARBA" id="ARBA00022676"/>
    </source>
</evidence>
<name>A0A1G2IUS3_9BACT</name>
<proteinExistence type="inferred from homology"/>
<dbReference type="InterPro" id="IPR029044">
    <property type="entry name" value="Nucleotide-diphossugar_trans"/>
</dbReference>
<comment type="similarity">
    <text evidence="1">Belongs to the glycosyltransferase 2 family.</text>
</comment>
<dbReference type="PANTHER" id="PTHR43630">
    <property type="entry name" value="POLY-BETA-1,6-N-ACETYL-D-GLUCOSAMINE SYNTHASE"/>
    <property type="match status" value="1"/>
</dbReference>
<evidence type="ECO:0000313" key="7">
    <source>
        <dbReference type="Proteomes" id="UP000178650"/>
    </source>
</evidence>
<accession>A0A1G2IUS3</accession>
<dbReference type="STRING" id="1802223.A2358_03370"/>
<dbReference type="PANTHER" id="PTHR43630:SF1">
    <property type="entry name" value="POLY-BETA-1,6-N-ACETYL-D-GLUCOSAMINE SYNTHASE"/>
    <property type="match status" value="1"/>
</dbReference>
<dbReference type="CDD" id="cd06423">
    <property type="entry name" value="CESA_like"/>
    <property type="match status" value="1"/>
</dbReference>
<feature type="domain" description="Glycosyltransferase 2-like" evidence="5">
    <location>
        <begin position="4"/>
        <end position="159"/>
    </location>
</feature>
<sequence>MKISILIPCYNEEFTIERCIMSCLNQTRPADEIIVVDDSSFDKTPEILKRFGSAIKTVRTPKNTGNKSYAQEYGLQFVTGDVFIATDGDTMLSKDFIEIMEKDMQDGSISAVAGYVKSLKYNWLTACRALDYTVSQNIDKLAQDYLNFIFVIPGAAGAFRTDVFKEKIMFGHDTLTEDLDFTYRLHEMGYKIKYNRKAICYTQDPSALGAYINQMRRWFGGGWQNLKKHFNIPNSPGMALELSLIYVEGLIYSFMMIFLPLINLYLTFYLLLIYSAVVLGLSVFGSIKEKRIDILFCFPCYIFLKYVNAWIFMEQFLQEIILRKKRLVWFKPTRVKM</sequence>
<reference evidence="6 7" key="1">
    <citation type="journal article" date="2016" name="Nat. Commun.">
        <title>Thousands of microbial genomes shed light on interconnected biogeochemical processes in an aquifer system.</title>
        <authorList>
            <person name="Anantharaman K."/>
            <person name="Brown C.T."/>
            <person name="Hug L.A."/>
            <person name="Sharon I."/>
            <person name="Castelle C.J."/>
            <person name="Probst A.J."/>
            <person name="Thomas B.C."/>
            <person name="Singh A."/>
            <person name="Wilkins M.J."/>
            <person name="Karaoz U."/>
            <person name="Brodie E.L."/>
            <person name="Williams K.H."/>
            <person name="Hubbard S.S."/>
            <person name="Banfield J.F."/>
        </authorList>
    </citation>
    <scope>NUCLEOTIDE SEQUENCE [LARGE SCALE GENOMIC DNA]</scope>
</reference>
<protein>
    <recommendedName>
        <fullName evidence="5">Glycosyltransferase 2-like domain-containing protein</fullName>
    </recommendedName>
</protein>
<organism evidence="6 7">
    <name type="scientific">Candidatus Staskawiczbacteria bacterium RIFOXYB1_FULL_37_44</name>
    <dbReference type="NCBI Taxonomy" id="1802223"/>
    <lineage>
        <taxon>Bacteria</taxon>
        <taxon>Candidatus Staskawicziibacteriota</taxon>
    </lineage>
</organism>
<feature type="transmembrane region" description="Helical" evidence="4">
    <location>
        <begin position="294"/>
        <end position="313"/>
    </location>
</feature>
<dbReference type="AlphaFoldDB" id="A0A1G2IUS3"/>
<keyword evidence="3" id="KW-0808">Transferase</keyword>
<dbReference type="InterPro" id="IPR001173">
    <property type="entry name" value="Glyco_trans_2-like"/>
</dbReference>
<dbReference type="Pfam" id="PF00535">
    <property type="entry name" value="Glycos_transf_2"/>
    <property type="match status" value="1"/>
</dbReference>
<gene>
    <name evidence="6" type="ORF">A2358_03370</name>
</gene>
<evidence type="ECO:0000256" key="3">
    <source>
        <dbReference type="ARBA" id="ARBA00022679"/>
    </source>
</evidence>
<dbReference type="GO" id="GO:0016757">
    <property type="term" value="F:glycosyltransferase activity"/>
    <property type="evidence" value="ECO:0007669"/>
    <property type="project" value="UniProtKB-KW"/>
</dbReference>
<keyword evidence="4" id="KW-0812">Transmembrane</keyword>
<evidence type="ECO:0000313" key="6">
    <source>
        <dbReference type="EMBL" id="OGZ78337.1"/>
    </source>
</evidence>
<dbReference type="SUPFAM" id="SSF53448">
    <property type="entry name" value="Nucleotide-diphospho-sugar transferases"/>
    <property type="match status" value="1"/>
</dbReference>
<evidence type="ECO:0000256" key="1">
    <source>
        <dbReference type="ARBA" id="ARBA00006739"/>
    </source>
</evidence>
<keyword evidence="4" id="KW-1133">Transmembrane helix</keyword>
<evidence type="ECO:0000259" key="5">
    <source>
        <dbReference type="Pfam" id="PF00535"/>
    </source>
</evidence>
<evidence type="ECO:0000256" key="4">
    <source>
        <dbReference type="SAM" id="Phobius"/>
    </source>
</evidence>
<keyword evidence="4" id="KW-0472">Membrane</keyword>
<keyword evidence="2" id="KW-0328">Glycosyltransferase</keyword>
<dbReference type="Gene3D" id="3.90.550.10">
    <property type="entry name" value="Spore Coat Polysaccharide Biosynthesis Protein SpsA, Chain A"/>
    <property type="match status" value="1"/>
</dbReference>
<comment type="caution">
    <text evidence="6">The sequence shown here is derived from an EMBL/GenBank/DDBJ whole genome shotgun (WGS) entry which is preliminary data.</text>
</comment>
<dbReference type="EMBL" id="MHPJ01000023">
    <property type="protein sequence ID" value="OGZ78337.1"/>
    <property type="molecule type" value="Genomic_DNA"/>
</dbReference>
<feature type="transmembrane region" description="Helical" evidence="4">
    <location>
        <begin position="268"/>
        <end position="287"/>
    </location>
</feature>